<gene>
    <name evidence="2" type="ORF">C492_07825</name>
</gene>
<keyword evidence="3" id="KW-1185">Reference proteome</keyword>
<dbReference type="STRING" id="1227498.C492_07825"/>
<protein>
    <recommendedName>
        <fullName evidence="4">Lipoprotein</fullName>
    </recommendedName>
</protein>
<feature type="region of interest" description="Disordered" evidence="1">
    <location>
        <begin position="35"/>
        <end position="73"/>
    </location>
</feature>
<feature type="compositionally biased region" description="Acidic residues" evidence="1">
    <location>
        <begin position="39"/>
        <end position="59"/>
    </location>
</feature>
<name>L9XLL4_9EURY</name>
<comment type="caution">
    <text evidence="2">The sequence shown here is derived from an EMBL/GenBank/DDBJ whole genome shotgun (WGS) entry which is preliminary data.</text>
</comment>
<reference evidence="2 3" key="1">
    <citation type="journal article" date="2014" name="PLoS Genet.">
        <title>Phylogenetically driven sequencing of extremely halophilic archaea reveals strategies for static and dynamic osmo-response.</title>
        <authorList>
            <person name="Becker E.A."/>
            <person name="Seitzer P.M."/>
            <person name="Tritt A."/>
            <person name="Larsen D."/>
            <person name="Krusor M."/>
            <person name="Yao A.I."/>
            <person name="Wu D."/>
            <person name="Madern D."/>
            <person name="Eisen J.A."/>
            <person name="Darling A.E."/>
            <person name="Facciotti M.T."/>
        </authorList>
    </citation>
    <scope>NUCLEOTIDE SEQUENCE [LARGE SCALE GENOMIC DNA]</scope>
    <source>
        <strain evidence="2 3">DSM 18795</strain>
    </source>
</reference>
<dbReference type="Proteomes" id="UP000011531">
    <property type="component" value="Unassembled WGS sequence"/>
</dbReference>
<organism evidence="2 3">
    <name type="scientific">Natronococcus jeotgali DSM 18795</name>
    <dbReference type="NCBI Taxonomy" id="1227498"/>
    <lineage>
        <taxon>Archaea</taxon>
        <taxon>Methanobacteriati</taxon>
        <taxon>Methanobacteriota</taxon>
        <taxon>Stenosarchaea group</taxon>
        <taxon>Halobacteria</taxon>
        <taxon>Halobacteriales</taxon>
        <taxon>Natrialbaceae</taxon>
        <taxon>Natronococcus</taxon>
    </lineage>
</organism>
<evidence type="ECO:0000313" key="3">
    <source>
        <dbReference type="Proteomes" id="UP000011531"/>
    </source>
</evidence>
<evidence type="ECO:0000256" key="1">
    <source>
        <dbReference type="SAM" id="MobiDB-lite"/>
    </source>
</evidence>
<dbReference type="RefSeq" id="WP_008422028.1">
    <property type="nucleotide sequence ID" value="NZ_AOIA01000056.1"/>
</dbReference>
<proteinExistence type="predicted"/>
<dbReference type="OrthoDB" id="384041at2157"/>
<evidence type="ECO:0008006" key="4">
    <source>
        <dbReference type="Google" id="ProtNLM"/>
    </source>
</evidence>
<dbReference type="PROSITE" id="PS51257">
    <property type="entry name" value="PROKAR_LIPOPROTEIN"/>
    <property type="match status" value="1"/>
</dbReference>
<dbReference type="AlphaFoldDB" id="L9XLL4"/>
<accession>L9XLL4</accession>
<evidence type="ECO:0000313" key="2">
    <source>
        <dbReference type="EMBL" id="ELY62630.1"/>
    </source>
</evidence>
<dbReference type="EMBL" id="AOIA01000056">
    <property type="protein sequence ID" value="ELY62630.1"/>
    <property type="molecule type" value="Genomic_DNA"/>
</dbReference>
<sequence length="214" mass="24150">MERSSPSDQADIVTRRDFFGAGSIVFLSGTTGCLRLSDDDQQSEEPENETGDNDSESDQQDSSTKEGNGVGRFKQYTDEKLSYQVDYPVNWKVDASNEDYVQILNEDETVWIWIEIGEVRIDLELEVRNFRENFEPRSDVNIHADDSVTLSSGEAGHRFIIEMTDSETNPIFAHELIAQANGNQYWTSIIISRSIYDDDYAQLAEEILASVAVG</sequence>